<name>A0A543J793_9PSEU</name>
<dbReference type="InterPro" id="IPR002347">
    <property type="entry name" value="SDR_fam"/>
</dbReference>
<evidence type="ECO:0000313" key="3">
    <source>
        <dbReference type="EMBL" id="TQM78703.1"/>
    </source>
</evidence>
<evidence type="ECO:0000256" key="2">
    <source>
        <dbReference type="ARBA" id="ARBA00023002"/>
    </source>
</evidence>
<dbReference type="GO" id="GO:0016491">
    <property type="term" value="F:oxidoreductase activity"/>
    <property type="evidence" value="ECO:0007669"/>
    <property type="project" value="UniProtKB-KW"/>
</dbReference>
<dbReference type="Proteomes" id="UP000316628">
    <property type="component" value="Unassembled WGS sequence"/>
</dbReference>
<dbReference type="OrthoDB" id="9810734at2"/>
<evidence type="ECO:0000256" key="1">
    <source>
        <dbReference type="ARBA" id="ARBA00006484"/>
    </source>
</evidence>
<gene>
    <name evidence="3" type="ORF">FHX81_0979</name>
</gene>
<sequence>MNDSRLRQAVSGKTVLLTGTARGVTDAVTRHLTRAGAHVLLVAHPSHRPTGATPVYRADPAAPAAMRGLAERLLDEHDRLDVVIHAAGTPPRPASCRGVQHAINTHYVGPSTLIRGLLPALRSRGPAHLITVLPAHIRLPLPCRWGSHRASKAAFDTWFRGLATKTRDRDLTTTTVYTGLVRADPVALICDAITLRPRQIAPWWLRTTGASRLGR</sequence>
<keyword evidence="4" id="KW-1185">Reference proteome</keyword>
<protein>
    <submittedName>
        <fullName evidence="3">NAD(P)-dependent dehydrogenase (Short-subunit alcohol dehydrogenase family)</fullName>
    </submittedName>
</protein>
<dbReference type="EMBL" id="VFPP01000001">
    <property type="protein sequence ID" value="TQM78703.1"/>
    <property type="molecule type" value="Genomic_DNA"/>
</dbReference>
<reference evidence="3 4" key="1">
    <citation type="submission" date="2019-06" db="EMBL/GenBank/DDBJ databases">
        <title>Sequencing the genomes of 1000 actinobacteria strains.</title>
        <authorList>
            <person name="Klenk H.-P."/>
        </authorList>
    </citation>
    <scope>NUCLEOTIDE SEQUENCE [LARGE SCALE GENOMIC DNA]</scope>
    <source>
        <strain evidence="3 4">DSM 45456</strain>
    </source>
</reference>
<evidence type="ECO:0000313" key="4">
    <source>
        <dbReference type="Proteomes" id="UP000316628"/>
    </source>
</evidence>
<dbReference type="InterPro" id="IPR036291">
    <property type="entry name" value="NAD(P)-bd_dom_sf"/>
</dbReference>
<dbReference type="SUPFAM" id="SSF51735">
    <property type="entry name" value="NAD(P)-binding Rossmann-fold domains"/>
    <property type="match status" value="1"/>
</dbReference>
<proteinExistence type="inferred from homology"/>
<dbReference type="Pfam" id="PF00106">
    <property type="entry name" value="adh_short"/>
    <property type="match status" value="1"/>
</dbReference>
<keyword evidence="2" id="KW-0560">Oxidoreductase</keyword>
<accession>A0A543J793</accession>
<dbReference type="Gene3D" id="3.40.50.720">
    <property type="entry name" value="NAD(P)-binding Rossmann-like Domain"/>
    <property type="match status" value="1"/>
</dbReference>
<dbReference type="AlphaFoldDB" id="A0A543J793"/>
<dbReference type="PANTHER" id="PTHR44196">
    <property type="entry name" value="DEHYDROGENASE/REDUCTASE SDR FAMILY MEMBER 7B"/>
    <property type="match status" value="1"/>
</dbReference>
<comment type="similarity">
    <text evidence="1">Belongs to the short-chain dehydrogenases/reductases (SDR) family.</text>
</comment>
<dbReference type="GO" id="GO:0016020">
    <property type="term" value="C:membrane"/>
    <property type="evidence" value="ECO:0007669"/>
    <property type="project" value="TreeGrafter"/>
</dbReference>
<organism evidence="3 4">
    <name type="scientific">Saccharothrix saharensis</name>
    <dbReference type="NCBI Taxonomy" id="571190"/>
    <lineage>
        <taxon>Bacteria</taxon>
        <taxon>Bacillati</taxon>
        <taxon>Actinomycetota</taxon>
        <taxon>Actinomycetes</taxon>
        <taxon>Pseudonocardiales</taxon>
        <taxon>Pseudonocardiaceae</taxon>
        <taxon>Saccharothrix</taxon>
    </lineage>
</organism>
<comment type="caution">
    <text evidence="3">The sequence shown here is derived from an EMBL/GenBank/DDBJ whole genome shotgun (WGS) entry which is preliminary data.</text>
</comment>
<dbReference type="RefSeq" id="WP_141975428.1">
    <property type="nucleotide sequence ID" value="NZ_VFPP01000001.1"/>
</dbReference>
<dbReference type="PANTHER" id="PTHR44196:SF1">
    <property type="entry name" value="DEHYDROGENASE_REDUCTASE SDR FAMILY MEMBER 7B"/>
    <property type="match status" value="1"/>
</dbReference>